<dbReference type="OMA" id="WQDDEHE"/>
<dbReference type="InParanoid" id="A0A3P7DML5"/>
<dbReference type="Pfam" id="PF23674">
    <property type="entry name" value="RYYR-CCHC"/>
    <property type="match status" value="1"/>
</dbReference>
<dbReference type="EMBL" id="UYWW01000285">
    <property type="protein sequence ID" value="VDM07996.1"/>
    <property type="molecule type" value="Genomic_DNA"/>
</dbReference>
<keyword evidence="4" id="KW-1185">Reference proteome</keyword>
<evidence type="ECO:0000259" key="2">
    <source>
        <dbReference type="Pfam" id="PF23674"/>
    </source>
</evidence>
<evidence type="ECO:0000313" key="4">
    <source>
        <dbReference type="Proteomes" id="UP000270924"/>
    </source>
</evidence>
<feature type="compositionally biased region" description="Polar residues" evidence="1">
    <location>
        <begin position="484"/>
        <end position="508"/>
    </location>
</feature>
<feature type="region of interest" description="Disordered" evidence="1">
    <location>
        <begin position="451"/>
        <end position="508"/>
    </location>
</feature>
<sequence length="598" mass="67832">MGEAFLQTEKFGLAFPYVPLRSHEIEMKNSQTVQQITDSMQQRAEACTTAQDVGQGTEIATAATSITDSQTVSSMSTETSERSRTDDEVSNFKDFQEPGTAWQDDEHEYETQMKLLNEEWKRPEVNAIMTKLLKTELSFAEAADRISVILGHEVTIASVRNRTLHCSELSQSRQTNNQDEVKDDGENGENTVEKDPPVSKEFGPGLYEVIRNLRGNLSSIAIKEQQSDCVRIYRRSTTRNYYSYYRCSSCDYLSRREVQDGHPSPIIKMVHDSIVGEPFPSHHPECKPVPLSQLRAMQMHRESRQEVMDEMLTPFEAWSRGHLRALLEEARKASQLSRQHPQWKKVKCKSRNENERHPYVRPCGETLISYEEKIRQRLHGQLKRPNSRASSVVSERYGAQTPTDDERSFERRRRDSSTFITDESQSLISDLTEVPDADGLLSEERAQIEQSRVAMEDGSELNETGKVSFASSDSGEPVNDFDGVNQTVFSDQTPTNETKTDPAASSISTGISKVCARDDLSNRVPILKDGAERDTIKGTNRKLFVVDDEHLLKLFQRCPDCGEQLKSLSLSSRRAVPMITYKCEGSCEEKVWFGHESE</sequence>
<dbReference type="Proteomes" id="UP000270924">
    <property type="component" value="Unassembled WGS sequence"/>
</dbReference>
<feature type="region of interest" description="Disordered" evidence="1">
    <location>
        <begin position="168"/>
        <end position="200"/>
    </location>
</feature>
<accession>A0A3P7DML5</accession>
<proteinExistence type="predicted"/>
<dbReference type="AlphaFoldDB" id="A0A3P7DML5"/>
<feature type="domain" description="RYYR-CCHC" evidence="2">
    <location>
        <begin position="209"/>
        <end position="286"/>
    </location>
</feature>
<organism evidence="3 4">
    <name type="scientific">Wuchereria bancrofti</name>
    <dbReference type="NCBI Taxonomy" id="6293"/>
    <lineage>
        <taxon>Eukaryota</taxon>
        <taxon>Metazoa</taxon>
        <taxon>Ecdysozoa</taxon>
        <taxon>Nematoda</taxon>
        <taxon>Chromadorea</taxon>
        <taxon>Rhabditida</taxon>
        <taxon>Spirurina</taxon>
        <taxon>Spiruromorpha</taxon>
        <taxon>Filarioidea</taxon>
        <taxon>Onchocercidae</taxon>
        <taxon>Wuchereria</taxon>
    </lineage>
</organism>
<feature type="compositionally biased region" description="Polar residues" evidence="1">
    <location>
        <begin position="420"/>
        <end position="429"/>
    </location>
</feature>
<dbReference type="OrthoDB" id="5832999at2759"/>
<feature type="region of interest" description="Disordered" evidence="1">
    <location>
        <begin position="378"/>
        <end position="439"/>
    </location>
</feature>
<evidence type="ECO:0000313" key="3">
    <source>
        <dbReference type="EMBL" id="VDM07996.1"/>
    </source>
</evidence>
<reference evidence="3 4" key="1">
    <citation type="submission" date="2018-11" db="EMBL/GenBank/DDBJ databases">
        <authorList>
            <consortium name="Pathogen Informatics"/>
        </authorList>
    </citation>
    <scope>NUCLEOTIDE SEQUENCE [LARGE SCALE GENOMIC DNA]</scope>
</reference>
<name>A0A3P7DML5_WUCBA</name>
<feature type="compositionally biased region" description="Basic and acidic residues" evidence="1">
    <location>
        <begin position="404"/>
        <end position="416"/>
    </location>
</feature>
<evidence type="ECO:0000256" key="1">
    <source>
        <dbReference type="SAM" id="MobiDB-lite"/>
    </source>
</evidence>
<gene>
    <name evidence="3" type="ORF">WBA_LOCUS1382</name>
</gene>
<protein>
    <recommendedName>
        <fullName evidence="2">RYYR-CCHC domain-containing protein</fullName>
    </recommendedName>
</protein>
<feature type="compositionally biased region" description="Polar residues" evidence="1">
    <location>
        <begin position="168"/>
        <end position="178"/>
    </location>
</feature>
<dbReference type="InterPro" id="IPR057001">
    <property type="entry name" value="RYYR-CCHC"/>
</dbReference>